<evidence type="ECO:0000313" key="2">
    <source>
        <dbReference type="EMBL" id="CAA7271307.1"/>
    </source>
</evidence>
<dbReference type="Pfam" id="PF22041">
    <property type="entry name" value="GST_C_7"/>
    <property type="match status" value="1"/>
</dbReference>
<feature type="domain" description="GST N-terminal" evidence="1">
    <location>
        <begin position="1"/>
        <end position="102"/>
    </location>
</feature>
<dbReference type="InterPro" id="IPR004045">
    <property type="entry name" value="Glutathione_S-Trfase_N"/>
</dbReference>
<gene>
    <name evidence="2" type="ORF">AAE3_LOCUS13523</name>
</gene>
<reference evidence="2 3" key="1">
    <citation type="submission" date="2020-01" db="EMBL/GenBank/DDBJ databases">
        <authorList>
            <person name="Gupta K D."/>
        </authorList>
    </citation>
    <scope>NUCLEOTIDE SEQUENCE [LARGE SCALE GENOMIC DNA]</scope>
</reference>
<dbReference type="InterPro" id="IPR036249">
    <property type="entry name" value="Thioredoxin-like_sf"/>
</dbReference>
<dbReference type="Gene3D" id="3.40.30.10">
    <property type="entry name" value="Glutaredoxin"/>
    <property type="match status" value="1"/>
</dbReference>
<dbReference type="PROSITE" id="PS50404">
    <property type="entry name" value="GST_NTER"/>
    <property type="match status" value="1"/>
</dbReference>
<keyword evidence="3" id="KW-1185">Reference proteome</keyword>
<dbReference type="InterPro" id="IPR036282">
    <property type="entry name" value="Glutathione-S-Trfase_C_sf"/>
</dbReference>
<dbReference type="Pfam" id="PF13409">
    <property type="entry name" value="GST_N_2"/>
    <property type="match status" value="1"/>
</dbReference>
<comment type="caution">
    <text evidence="2">The sequence shown here is derived from an EMBL/GenBank/DDBJ whole genome shotgun (WGS) entry which is preliminary data.</text>
</comment>
<dbReference type="Proteomes" id="UP000467700">
    <property type="component" value="Unassembled WGS sequence"/>
</dbReference>
<protein>
    <recommendedName>
        <fullName evidence="1">GST N-terminal domain-containing protein</fullName>
    </recommendedName>
</protein>
<evidence type="ECO:0000313" key="3">
    <source>
        <dbReference type="Proteomes" id="UP000467700"/>
    </source>
</evidence>
<name>A0A8S0X1Y4_CYCAE</name>
<dbReference type="SUPFAM" id="SSF52833">
    <property type="entry name" value="Thioredoxin-like"/>
    <property type="match status" value="1"/>
</dbReference>
<organism evidence="2 3">
    <name type="scientific">Cyclocybe aegerita</name>
    <name type="common">Black poplar mushroom</name>
    <name type="synonym">Agrocybe aegerita</name>
    <dbReference type="NCBI Taxonomy" id="1973307"/>
    <lineage>
        <taxon>Eukaryota</taxon>
        <taxon>Fungi</taxon>
        <taxon>Dikarya</taxon>
        <taxon>Basidiomycota</taxon>
        <taxon>Agaricomycotina</taxon>
        <taxon>Agaricomycetes</taxon>
        <taxon>Agaricomycetidae</taxon>
        <taxon>Agaricales</taxon>
        <taxon>Agaricineae</taxon>
        <taxon>Bolbitiaceae</taxon>
        <taxon>Cyclocybe</taxon>
    </lineage>
</organism>
<dbReference type="OrthoDB" id="4951845at2759"/>
<dbReference type="EMBL" id="CACVBS010000104">
    <property type="protein sequence ID" value="CAA7271307.1"/>
    <property type="molecule type" value="Genomic_DNA"/>
</dbReference>
<accession>A0A8S0X1Y4</accession>
<dbReference type="InterPro" id="IPR054416">
    <property type="entry name" value="GST_UstS-like_C"/>
</dbReference>
<dbReference type="SUPFAM" id="SSF47616">
    <property type="entry name" value="GST C-terminal domain-like"/>
    <property type="match status" value="1"/>
</dbReference>
<evidence type="ECO:0000259" key="1">
    <source>
        <dbReference type="PROSITE" id="PS50404"/>
    </source>
</evidence>
<dbReference type="AlphaFoldDB" id="A0A8S0X1Y4"/>
<proteinExistence type="predicted"/>
<sequence>MAEEFPEDQITLLDVNTLLPDKHLSVNTYSLKIKGLPFHICWVEMADIESYSKKIGAPPSGVKPDGSPHYTLPIIYDPSTKLFVTESLLIAEYLDKTYPDKPRIIPDGTHSLQRAFRAAFEPFEATLRPFVIPVIHEQFEGASKTFYRTALEAIFQRKISEMTPKGEEGQQAWKKLEDFYDTFAAWYVEEGNGPYITGASPCFADLILTSRIWWIMRVFGSDSPQWQDARTWSGGKWERMLLQFQHDYD</sequence>
<dbReference type="Gene3D" id="1.20.1050.10">
    <property type="match status" value="1"/>
</dbReference>